<proteinExistence type="predicted"/>
<name>A0ABU6TH22_9FABA</name>
<reference evidence="2 3" key="1">
    <citation type="journal article" date="2023" name="Plants (Basel)">
        <title>Bridging the Gap: Combining Genomics and Transcriptomics Approaches to Understand Stylosanthes scabra, an Orphan Legume from the Brazilian Caatinga.</title>
        <authorList>
            <person name="Ferreira-Neto J.R.C."/>
            <person name="da Silva M.D."/>
            <person name="Binneck E."/>
            <person name="de Melo N.F."/>
            <person name="da Silva R.H."/>
            <person name="de Melo A.L.T.M."/>
            <person name="Pandolfi V."/>
            <person name="Bustamante F.O."/>
            <person name="Brasileiro-Vidal A.C."/>
            <person name="Benko-Iseppon A.M."/>
        </authorList>
    </citation>
    <scope>NUCLEOTIDE SEQUENCE [LARGE SCALE GENOMIC DNA]</scope>
    <source>
        <tissue evidence="2">Leaves</tissue>
    </source>
</reference>
<keyword evidence="3" id="KW-1185">Reference proteome</keyword>
<dbReference type="EMBL" id="JASCZI010090950">
    <property type="protein sequence ID" value="MED6148022.1"/>
    <property type="molecule type" value="Genomic_DNA"/>
</dbReference>
<comment type="caution">
    <text evidence="2">The sequence shown here is derived from an EMBL/GenBank/DDBJ whole genome shotgun (WGS) entry which is preliminary data.</text>
</comment>
<evidence type="ECO:0000256" key="1">
    <source>
        <dbReference type="SAM" id="MobiDB-lite"/>
    </source>
</evidence>
<dbReference type="Proteomes" id="UP001341840">
    <property type="component" value="Unassembled WGS sequence"/>
</dbReference>
<protein>
    <submittedName>
        <fullName evidence="2">Uncharacterized protein</fullName>
    </submittedName>
</protein>
<evidence type="ECO:0000313" key="2">
    <source>
        <dbReference type="EMBL" id="MED6148022.1"/>
    </source>
</evidence>
<feature type="region of interest" description="Disordered" evidence="1">
    <location>
        <begin position="108"/>
        <end position="131"/>
    </location>
</feature>
<organism evidence="2 3">
    <name type="scientific">Stylosanthes scabra</name>
    <dbReference type="NCBI Taxonomy" id="79078"/>
    <lineage>
        <taxon>Eukaryota</taxon>
        <taxon>Viridiplantae</taxon>
        <taxon>Streptophyta</taxon>
        <taxon>Embryophyta</taxon>
        <taxon>Tracheophyta</taxon>
        <taxon>Spermatophyta</taxon>
        <taxon>Magnoliopsida</taxon>
        <taxon>eudicotyledons</taxon>
        <taxon>Gunneridae</taxon>
        <taxon>Pentapetalae</taxon>
        <taxon>rosids</taxon>
        <taxon>fabids</taxon>
        <taxon>Fabales</taxon>
        <taxon>Fabaceae</taxon>
        <taxon>Papilionoideae</taxon>
        <taxon>50 kb inversion clade</taxon>
        <taxon>dalbergioids sensu lato</taxon>
        <taxon>Dalbergieae</taxon>
        <taxon>Pterocarpus clade</taxon>
        <taxon>Stylosanthes</taxon>
    </lineage>
</organism>
<gene>
    <name evidence="2" type="ORF">PIB30_049251</name>
</gene>
<evidence type="ECO:0000313" key="3">
    <source>
        <dbReference type="Proteomes" id="UP001341840"/>
    </source>
</evidence>
<sequence length="257" mass="28987">MQALEIMNPMLVVAIYMKTMMNNPNNNHNNHFHNNHIGKKRIHHIINHHHNKNNINHPNNNMNSLISPQALRGSLNQLRGSLNQHQSGCWFLKPNRICNIHQEQIEVSSGFDDEPQPQLNDAPNEPQPQPEPIKILVPKTEDFLVSSPSSKLITELELGISTPPVTQPQPLATLDEEFPLTARTMAVINNMDEPIGGPEPTIATPQPTQAIEDNFDDSVATWATVPKGGNDYEPIFKLRGPQFLQAIRYQFMSMEPK</sequence>
<accession>A0ABU6TH22</accession>